<dbReference type="InterPro" id="IPR007110">
    <property type="entry name" value="Ig-like_dom"/>
</dbReference>
<feature type="domain" description="Ig-like" evidence="3">
    <location>
        <begin position="110"/>
        <end position="198"/>
    </location>
</feature>
<organism evidence="4 5">
    <name type="scientific">Halocaridina rubra</name>
    <name type="common">Hawaiian red shrimp</name>
    <dbReference type="NCBI Taxonomy" id="373956"/>
    <lineage>
        <taxon>Eukaryota</taxon>
        <taxon>Metazoa</taxon>
        <taxon>Ecdysozoa</taxon>
        <taxon>Arthropoda</taxon>
        <taxon>Crustacea</taxon>
        <taxon>Multicrustacea</taxon>
        <taxon>Malacostraca</taxon>
        <taxon>Eumalacostraca</taxon>
        <taxon>Eucarida</taxon>
        <taxon>Decapoda</taxon>
        <taxon>Pleocyemata</taxon>
        <taxon>Caridea</taxon>
        <taxon>Atyoidea</taxon>
        <taxon>Atyidae</taxon>
        <taxon>Halocaridina</taxon>
    </lineage>
</organism>
<dbReference type="CDD" id="cd00096">
    <property type="entry name" value="Ig"/>
    <property type="match status" value="1"/>
</dbReference>
<feature type="region of interest" description="Disordered" evidence="1">
    <location>
        <begin position="207"/>
        <end position="244"/>
    </location>
</feature>
<dbReference type="Gene3D" id="2.60.40.10">
    <property type="entry name" value="Immunoglobulins"/>
    <property type="match status" value="2"/>
</dbReference>
<keyword evidence="2" id="KW-0472">Membrane</keyword>
<keyword evidence="5" id="KW-1185">Reference proteome</keyword>
<dbReference type="InterPro" id="IPR036179">
    <property type="entry name" value="Ig-like_dom_sf"/>
</dbReference>
<name>A0AAN9AEF2_HALRR</name>
<accession>A0AAN9AEF2</accession>
<dbReference type="SUPFAM" id="SSF48726">
    <property type="entry name" value="Immunoglobulin"/>
    <property type="match status" value="2"/>
</dbReference>
<dbReference type="Pfam" id="PF07679">
    <property type="entry name" value="I-set"/>
    <property type="match status" value="1"/>
</dbReference>
<feature type="region of interest" description="Disordered" evidence="1">
    <location>
        <begin position="370"/>
        <end position="396"/>
    </location>
</feature>
<dbReference type="AlphaFoldDB" id="A0AAN9AEF2"/>
<sequence>MSLFADPPIVSLALGRALDPGRIKEGDDVYFECNIRANPRYHRIIWYHNGREVYQNVSAGVVMSGESLVLPGLHRRHSGSYICLAVNLLGNATSNAVFLTIRHKPVCAGPMVRTQGAVRGSTTIVTCTIEAEPPYDLRWNWMKVKPDGTEEQVSKSLVQSRGMSSNIKVTPLRQDDYGRLLCRATNSIGQQQQPCIISLIPAGPPEMPSNCSAELQDTDELKEAEDESWTDDSEEKTENEGEGPDSSWIIVKCFEGFNGGLRQLFLLEAWQNGRLLTNLSSDIPEWVLIGVRMGTGITLTITSQNDRGQSKPVTLEVHDSKAQQHAAPDFRSIAALASLLGAVVGATGVFLVLLIVGIILAKRSLRSSRHTRKPEGVLPRTSSVPEGFDPDVVTSVQRQPPSLDVLPCLQVKEGKEETSSLCSAETREIHESSFKGQSYEQLLYDNAEGQFHFNGVAKEKKSEKSRRTKEGSEIVLQNNDDSGLSDSDTDSEIKKLVTKRQLSRVLPKAFSQAHLQKSSGIEHLNEPSTSSGDSGIHSSSSMKPFSMFSASDEKGEPTSLATDLRSTQIRTLSKQSFRVLEGSSSGELKRGLLSSYSSPTSSNTSIVPLDKTAALEASKSHSKMNKREIFEDVPDKCVSFMLPSEGVVKDDISLHNLSYFGRPVTLLERDNEEVVLKRRTMPKTETERLRRNSAFMFVNDKIYDLPAVLYSSSCDLQFSGYPAAHIKDIKQKNARIDLSHNKTFDANLNTIKQMNVQPLSTADQKDINIIKKSSKENCYKFQFNRNYSDRESSV</sequence>
<dbReference type="PANTHER" id="PTHR23278">
    <property type="entry name" value="SIDESTEP PROTEIN"/>
    <property type="match status" value="1"/>
</dbReference>
<protein>
    <recommendedName>
        <fullName evidence="3">Ig-like domain-containing protein</fullName>
    </recommendedName>
</protein>
<dbReference type="SMART" id="SM00409">
    <property type="entry name" value="IG"/>
    <property type="match status" value="2"/>
</dbReference>
<dbReference type="InterPro" id="IPR013098">
    <property type="entry name" value="Ig_I-set"/>
</dbReference>
<evidence type="ECO:0000313" key="5">
    <source>
        <dbReference type="Proteomes" id="UP001381693"/>
    </source>
</evidence>
<evidence type="ECO:0000256" key="1">
    <source>
        <dbReference type="SAM" id="MobiDB-lite"/>
    </source>
</evidence>
<dbReference type="EMBL" id="JAXCGZ010003141">
    <property type="protein sequence ID" value="KAK7083410.1"/>
    <property type="molecule type" value="Genomic_DNA"/>
</dbReference>
<feature type="domain" description="Ig-like" evidence="3">
    <location>
        <begin position="7"/>
        <end position="100"/>
    </location>
</feature>
<dbReference type="Pfam" id="PF13927">
    <property type="entry name" value="Ig_3"/>
    <property type="match status" value="1"/>
</dbReference>
<feature type="transmembrane region" description="Helical" evidence="2">
    <location>
        <begin position="333"/>
        <end position="361"/>
    </location>
</feature>
<keyword evidence="2" id="KW-1133">Transmembrane helix</keyword>
<dbReference type="PANTHER" id="PTHR23278:SF19">
    <property type="entry name" value="OBSCURIN"/>
    <property type="match status" value="1"/>
</dbReference>
<feature type="compositionally biased region" description="Low complexity" evidence="1">
    <location>
        <begin position="528"/>
        <end position="550"/>
    </location>
</feature>
<dbReference type="Proteomes" id="UP001381693">
    <property type="component" value="Unassembled WGS sequence"/>
</dbReference>
<dbReference type="InterPro" id="IPR003599">
    <property type="entry name" value="Ig_sub"/>
</dbReference>
<dbReference type="InterPro" id="IPR013783">
    <property type="entry name" value="Ig-like_fold"/>
</dbReference>
<evidence type="ECO:0000313" key="4">
    <source>
        <dbReference type="EMBL" id="KAK7083410.1"/>
    </source>
</evidence>
<dbReference type="SMART" id="SM00408">
    <property type="entry name" value="IGc2"/>
    <property type="match status" value="2"/>
</dbReference>
<feature type="compositionally biased region" description="Acidic residues" evidence="1">
    <location>
        <begin position="216"/>
        <end position="243"/>
    </location>
</feature>
<feature type="region of interest" description="Disordered" evidence="1">
    <location>
        <begin position="516"/>
        <end position="564"/>
    </location>
</feature>
<feature type="region of interest" description="Disordered" evidence="1">
    <location>
        <begin position="455"/>
        <end position="490"/>
    </location>
</feature>
<gene>
    <name evidence="4" type="ORF">SK128_028178</name>
</gene>
<evidence type="ECO:0000259" key="3">
    <source>
        <dbReference type="PROSITE" id="PS50835"/>
    </source>
</evidence>
<keyword evidence="2" id="KW-0812">Transmembrane</keyword>
<reference evidence="4 5" key="1">
    <citation type="submission" date="2023-11" db="EMBL/GenBank/DDBJ databases">
        <title>Halocaridina rubra genome assembly.</title>
        <authorList>
            <person name="Smith C."/>
        </authorList>
    </citation>
    <scope>NUCLEOTIDE SEQUENCE [LARGE SCALE GENOMIC DNA]</scope>
    <source>
        <strain evidence="4">EP-1</strain>
        <tissue evidence="4">Whole</tissue>
    </source>
</reference>
<proteinExistence type="predicted"/>
<evidence type="ECO:0000256" key="2">
    <source>
        <dbReference type="SAM" id="Phobius"/>
    </source>
</evidence>
<dbReference type="InterPro" id="IPR003598">
    <property type="entry name" value="Ig_sub2"/>
</dbReference>
<comment type="caution">
    <text evidence="4">The sequence shown here is derived from an EMBL/GenBank/DDBJ whole genome shotgun (WGS) entry which is preliminary data.</text>
</comment>
<dbReference type="PROSITE" id="PS50835">
    <property type="entry name" value="IG_LIKE"/>
    <property type="match status" value="2"/>
</dbReference>